<keyword evidence="1 7" id="KW-0806">Transcription termination</keyword>
<dbReference type="InterPro" id="IPR003029">
    <property type="entry name" value="S1_domain"/>
</dbReference>
<sequence length="469" mass="52027">MTNDIVALIDYYEKEKGIDRDRVVAALEYAFISAYRKMVPGADAIEVLRADVNTRKGETRIHATLNVVADDDYQDKFNEVPLALAQKRNPDAAVEDQMEFDVTPKDFGRIAVQTAKQTMMQRLRQAEKEMIYEEFKDRAGDVVSGTVRRFDRSDVMVDLGKFEGVMPSRERVQTEEYNIGDRIRAYVVAVENEGRGPEIILSRSHPNFVRRLFEAEVNEISDHTVEIRGIAREAGYRTKVAVWSNDTKVDPVGACVGMKGARVKNIVRELNNEKVDIIRWSDDPDEFVREALKPAILRSVTIDEENHVVNVTVDEEDLSKAIGRRGQNARLSSRLMGWDVQVRKDESKKEEFEAKLAGAAHSLAESLGLDDELGDKLILAGGATADVVVEMPVEYLAQALGVDDARARRILVRAHALVGREAPAELLPQEEIPAPAAEAAADESAPAEEAPAAEEPTDEETPATDSSAS</sequence>
<dbReference type="GO" id="GO:0000166">
    <property type="term" value="F:nucleotide binding"/>
    <property type="evidence" value="ECO:0007669"/>
    <property type="project" value="InterPro"/>
</dbReference>
<dbReference type="EMBL" id="JAENII010000021">
    <property type="protein sequence ID" value="MBK1828955.1"/>
    <property type="molecule type" value="Genomic_DNA"/>
</dbReference>
<dbReference type="SUPFAM" id="SSF47794">
    <property type="entry name" value="Rad51 N-terminal domain-like"/>
    <property type="match status" value="1"/>
</dbReference>
<keyword evidence="4 7" id="KW-0694">RNA-binding</keyword>
<keyword evidence="5 7" id="KW-0805">Transcription regulation</keyword>
<dbReference type="PANTHER" id="PTHR22648">
    <property type="entry name" value="TRANSCRIPTION TERMINATION FACTOR NUSA"/>
    <property type="match status" value="1"/>
</dbReference>
<evidence type="ECO:0000256" key="8">
    <source>
        <dbReference type="SAM" id="MobiDB-lite"/>
    </source>
</evidence>
<evidence type="ECO:0000256" key="5">
    <source>
        <dbReference type="ARBA" id="ARBA00023015"/>
    </source>
</evidence>
<evidence type="ECO:0000256" key="4">
    <source>
        <dbReference type="ARBA" id="ARBA00022884"/>
    </source>
</evidence>
<dbReference type="GO" id="GO:0006353">
    <property type="term" value="P:DNA-templated transcription termination"/>
    <property type="evidence" value="ECO:0007669"/>
    <property type="project" value="UniProtKB-UniRule"/>
</dbReference>
<dbReference type="SUPFAM" id="SSF69705">
    <property type="entry name" value="Transcription factor NusA, N-terminal domain"/>
    <property type="match status" value="1"/>
</dbReference>
<dbReference type="HAMAP" id="MF_00945_B">
    <property type="entry name" value="NusA_B"/>
    <property type="match status" value="1"/>
</dbReference>
<dbReference type="Gene3D" id="2.40.50.140">
    <property type="entry name" value="Nucleic acid-binding proteins"/>
    <property type="match status" value="1"/>
</dbReference>
<dbReference type="PANTHER" id="PTHR22648:SF0">
    <property type="entry name" value="TRANSCRIPTION TERMINATION_ANTITERMINATION PROTEIN NUSA"/>
    <property type="match status" value="1"/>
</dbReference>
<dbReference type="SUPFAM" id="SSF54814">
    <property type="entry name" value="Prokaryotic type KH domain (KH-domain type II)"/>
    <property type="match status" value="2"/>
</dbReference>
<evidence type="ECO:0000259" key="9">
    <source>
        <dbReference type="PROSITE" id="PS50126"/>
    </source>
</evidence>
<organism evidence="10 11">
    <name type="scientific">Haloferula rosea</name>
    <dbReference type="NCBI Taxonomy" id="490093"/>
    <lineage>
        <taxon>Bacteria</taxon>
        <taxon>Pseudomonadati</taxon>
        <taxon>Verrucomicrobiota</taxon>
        <taxon>Verrucomicrobiia</taxon>
        <taxon>Verrucomicrobiales</taxon>
        <taxon>Verrucomicrobiaceae</taxon>
        <taxon>Haloferula</taxon>
    </lineage>
</organism>
<evidence type="ECO:0000256" key="7">
    <source>
        <dbReference type="HAMAP-Rule" id="MF_00945"/>
    </source>
</evidence>
<dbReference type="CDD" id="cd22529">
    <property type="entry name" value="KH-II_NusA_rpt2"/>
    <property type="match status" value="1"/>
</dbReference>
<proteinExistence type="inferred from homology"/>
<feature type="domain" description="S1 motif" evidence="9">
    <location>
        <begin position="140"/>
        <end position="204"/>
    </location>
</feature>
<name>A0A934REB7_9BACT</name>
<evidence type="ECO:0000256" key="1">
    <source>
        <dbReference type="ARBA" id="ARBA00022472"/>
    </source>
</evidence>
<protein>
    <recommendedName>
        <fullName evidence="7">Transcription termination/antitermination protein NusA</fullName>
    </recommendedName>
</protein>
<evidence type="ECO:0000313" key="10">
    <source>
        <dbReference type="EMBL" id="MBK1828955.1"/>
    </source>
</evidence>
<comment type="caution">
    <text evidence="10">The sequence shown here is derived from an EMBL/GenBank/DDBJ whole genome shotgun (WGS) entry which is preliminary data.</text>
</comment>
<dbReference type="Gene3D" id="3.30.300.20">
    <property type="match status" value="2"/>
</dbReference>
<comment type="function">
    <text evidence="7">Participates in both transcription termination and antitermination.</text>
</comment>
<dbReference type="InterPro" id="IPR010213">
    <property type="entry name" value="TF_NusA"/>
</dbReference>
<dbReference type="InterPro" id="IPR058582">
    <property type="entry name" value="KH_NusA_2nd"/>
</dbReference>
<keyword evidence="11" id="KW-1185">Reference proteome</keyword>
<evidence type="ECO:0000256" key="6">
    <source>
        <dbReference type="ARBA" id="ARBA00023163"/>
    </source>
</evidence>
<comment type="subunit">
    <text evidence="7">Monomer. Binds directly to the core enzyme of the DNA-dependent RNA polymerase and to nascent RNA.</text>
</comment>
<gene>
    <name evidence="7 10" type="primary">nusA</name>
    <name evidence="10" type="ORF">JIN81_18105</name>
</gene>
<keyword evidence="2 7" id="KW-0963">Cytoplasm</keyword>
<evidence type="ECO:0000256" key="3">
    <source>
        <dbReference type="ARBA" id="ARBA00022814"/>
    </source>
</evidence>
<dbReference type="GO" id="GO:0005829">
    <property type="term" value="C:cytosol"/>
    <property type="evidence" value="ECO:0007669"/>
    <property type="project" value="TreeGrafter"/>
</dbReference>
<dbReference type="CDD" id="cd02134">
    <property type="entry name" value="KH-II_NusA_rpt1"/>
    <property type="match status" value="1"/>
</dbReference>
<reference evidence="10" key="1">
    <citation type="submission" date="2021-01" db="EMBL/GenBank/DDBJ databases">
        <title>Modified the classification status of verrucomicrobia.</title>
        <authorList>
            <person name="Feng X."/>
        </authorList>
    </citation>
    <scope>NUCLEOTIDE SEQUENCE</scope>
    <source>
        <strain evidence="10">KCTC 22201</strain>
    </source>
</reference>
<dbReference type="RefSeq" id="WP_200283310.1">
    <property type="nucleotide sequence ID" value="NZ_JAENII010000021.1"/>
</dbReference>
<dbReference type="Pfam" id="PF13184">
    <property type="entry name" value="KH_NusA_1st"/>
    <property type="match status" value="1"/>
</dbReference>
<accession>A0A934REB7</accession>
<dbReference type="Pfam" id="PF26594">
    <property type="entry name" value="KH_NusA_2nd"/>
    <property type="match status" value="1"/>
</dbReference>
<dbReference type="InterPro" id="IPR013735">
    <property type="entry name" value="TF_NusA_N"/>
</dbReference>
<keyword evidence="3 7" id="KW-0889">Transcription antitermination</keyword>
<dbReference type="Proteomes" id="UP000658278">
    <property type="component" value="Unassembled WGS sequence"/>
</dbReference>
<dbReference type="NCBIfam" id="TIGR01953">
    <property type="entry name" value="NusA"/>
    <property type="match status" value="1"/>
</dbReference>
<dbReference type="PROSITE" id="PS50126">
    <property type="entry name" value="S1"/>
    <property type="match status" value="1"/>
</dbReference>
<dbReference type="Pfam" id="PF00575">
    <property type="entry name" value="S1"/>
    <property type="match status" value="1"/>
</dbReference>
<dbReference type="AlphaFoldDB" id="A0A934REB7"/>
<dbReference type="InterPro" id="IPR015946">
    <property type="entry name" value="KH_dom-like_a/b"/>
</dbReference>
<dbReference type="InterPro" id="IPR010995">
    <property type="entry name" value="DNA_repair_Rad51/TF_NusA_a-hlx"/>
</dbReference>
<dbReference type="InterPro" id="IPR030842">
    <property type="entry name" value="TF_NusA_bacterial"/>
</dbReference>
<evidence type="ECO:0000313" key="11">
    <source>
        <dbReference type="Proteomes" id="UP000658278"/>
    </source>
</evidence>
<keyword evidence="6 7" id="KW-0804">Transcription</keyword>
<dbReference type="InterPro" id="IPR009019">
    <property type="entry name" value="KH_sf_prok-type"/>
</dbReference>
<dbReference type="FunFam" id="3.30.300.20:FF:000005">
    <property type="entry name" value="Transcription termination/antitermination protein NusA"/>
    <property type="match status" value="1"/>
</dbReference>
<dbReference type="SMART" id="SM00316">
    <property type="entry name" value="S1"/>
    <property type="match status" value="1"/>
</dbReference>
<dbReference type="Gene3D" id="3.30.1480.10">
    <property type="entry name" value="NusA, N-terminal domain"/>
    <property type="match status" value="1"/>
</dbReference>
<dbReference type="SUPFAM" id="SSF50249">
    <property type="entry name" value="Nucleic acid-binding proteins"/>
    <property type="match status" value="1"/>
</dbReference>
<comment type="similarity">
    <text evidence="7">Belongs to the NusA family.</text>
</comment>
<feature type="region of interest" description="Disordered" evidence="8">
    <location>
        <begin position="423"/>
        <end position="469"/>
    </location>
</feature>
<dbReference type="InterPro" id="IPR012340">
    <property type="entry name" value="NA-bd_OB-fold"/>
</dbReference>
<dbReference type="GO" id="GO:0003723">
    <property type="term" value="F:RNA binding"/>
    <property type="evidence" value="ECO:0007669"/>
    <property type="project" value="UniProtKB-UniRule"/>
</dbReference>
<comment type="subcellular location">
    <subcellularLocation>
        <location evidence="7">Cytoplasm</location>
    </subcellularLocation>
</comment>
<dbReference type="CDD" id="cd04455">
    <property type="entry name" value="S1_NusA"/>
    <property type="match status" value="1"/>
</dbReference>
<dbReference type="GO" id="GO:0031564">
    <property type="term" value="P:transcription antitermination"/>
    <property type="evidence" value="ECO:0007669"/>
    <property type="project" value="UniProtKB-UniRule"/>
</dbReference>
<dbReference type="Pfam" id="PF08529">
    <property type="entry name" value="NusA_N"/>
    <property type="match status" value="1"/>
</dbReference>
<evidence type="ECO:0000256" key="2">
    <source>
        <dbReference type="ARBA" id="ARBA00022490"/>
    </source>
</evidence>
<feature type="compositionally biased region" description="Low complexity" evidence="8">
    <location>
        <begin position="424"/>
        <end position="450"/>
    </location>
</feature>
<dbReference type="InterPro" id="IPR025249">
    <property type="entry name" value="TF_NusA_KH_1st"/>
</dbReference>
<feature type="compositionally biased region" description="Acidic residues" evidence="8">
    <location>
        <begin position="451"/>
        <end position="462"/>
    </location>
</feature>
<dbReference type="InterPro" id="IPR036555">
    <property type="entry name" value="NusA_N_sf"/>
</dbReference>
<dbReference type="GO" id="GO:0003700">
    <property type="term" value="F:DNA-binding transcription factor activity"/>
    <property type="evidence" value="ECO:0007669"/>
    <property type="project" value="InterPro"/>
</dbReference>
<dbReference type="FunFam" id="3.30.300.20:FF:000002">
    <property type="entry name" value="Transcription termination/antitermination protein NusA"/>
    <property type="match status" value="1"/>
</dbReference>